<protein>
    <submittedName>
        <fullName evidence="2">Uncharacterized protein</fullName>
    </submittedName>
</protein>
<gene>
    <name evidence="2" type="ORF">KPC_3542</name>
</gene>
<reference evidence="3" key="1">
    <citation type="submission" date="2018-03" db="EMBL/GenBank/DDBJ databases">
        <authorList>
            <person name="Blom J."/>
        </authorList>
    </citation>
    <scope>NUCLEOTIDE SEQUENCE [LARGE SCALE GENOMIC DNA]</scope>
    <source>
        <strain evidence="3">KPC-SM-21</strain>
    </source>
</reference>
<name>A0A2U3N411_9GAMM</name>
<feature type="transmembrane region" description="Helical" evidence="1">
    <location>
        <begin position="80"/>
        <end position="104"/>
    </location>
</feature>
<keyword evidence="3" id="KW-1185">Reference proteome</keyword>
<keyword evidence="1" id="KW-1133">Transmembrane helix</keyword>
<dbReference type="Proteomes" id="UP000245974">
    <property type="component" value="Unassembled WGS sequence"/>
</dbReference>
<accession>A0A2U3N411</accession>
<keyword evidence="1" id="KW-0812">Transmembrane</keyword>
<evidence type="ECO:0000313" key="2">
    <source>
        <dbReference type="EMBL" id="SPL72364.1"/>
    </source>
</evidence>
<proteinExistence type="predicted"/>
<evidence type="ECO:0000256" key="1">
    <source>
        <dbReference type="SAM" id="Phobius"/>
    </source>
</evidence>
<evidence type="ECO:0000313" key="3">
    <source>
        <dbReference type="Proteomes" id="UP000245974"/>
    </source>
</evidence>
<keyword evidence="1" id="KW-0472">Membrane</keyword>
<organism evidence="2 3">
    <name type="scientific">Acinetobacter stercoris</name>
    <dbReference type="NCBI Taxonomy" id="2126983"/>
    <lineage>
        <taxon>Bacteria</taxon>
        <taxon>Pseudomonadati</taxon>
        <taxon>Pseudomonadota</taxon>
        <taxon>Gammaproteobacteria</taxon>
        <taxon>Moraxellales</taxon>
        <taxon>Moraxellaceae</taxon>
        <taxon>Acinetobacter</taxon>
    </lineage>
</organism>
<dbReference type="EMBL" id="OOGT01000271">
    <property type="protein sequence ID" value="SPL72364.1"/>
    <property type="molecule type" value="Genomic_DNA"/>
</dbReference>
<feature type="transmembrane region" description="Helical" evidence="1">
    <location>
        <begin position="53"/>
        <end position="73"/>
    </location>
</feature>
<sequence length="140" mass="13793">MLPALSVAVTLPTSAFFSGLSSVHLPVASVVVVTVLPSLNSTVTVEPASALPANSAALFVVIVGAAGASVSVMPVEVSALVLPALSVAITVALSPSAIGFGLIFQLPWLSAVVVTVEPLPSSTVITAFGSVVPPKPAALL</sequence>
<dbReference type="AlphaFoldDB" id="A0A2U3N411"/>
<dbReference type="InParanoid" id="A0A2U3N411"/>